<reference evidence="1 2" key="1">
    <citation type="submission" date="2015-01" db="EMBL/GenBank/DDBJ databases">
        <title>Evolution of Trichinella species and genotypes.</title>
        <authorList>
            <person name="Korhonen P.K."/>
            <person name="Edoardo P."/>
            <person name="Giuseppe L.R."/>
            <person name="Gasser R.B."/>
        </authorList>
    </citation>
    <scope>NUCLEOTIDE SEQUENCE [LARGE SCALE GENOMIC DNA]</scope>
    <source>
        <strain evidence="1">ISS141</strain>
    </source>
</reference>
<name>A0A0V0Y8T9_TRIPS</name>
<protein>
    <submittedName>
        <fullName evidence="1">Uncharacterized protein</fullName>
    </submittedName>
</protein>
<gene>
    <name evidence="1" type="ORF">T4E_7088</name>
</gene>
<comment type="caution">
    <text evidence="1">The sequence shown here is derived from an EMBL/GenBank/DDBJ whole genome shotgun (WGS) entry which is preliminary data.</text>
</comment>
<dbReference type="EMBL" id="JYDU01000041">
    <property type="protein sequence ID" value="KRX96669.1"/>
    <property type="molecule type" value="Genomic_DNA"/>
</dbReference>
<evidence type="ECO:0000313" key="1">
    <source>
        <dbReference type="EMBL" id="KRX96669.1"/>
    </source>
</evidence>
<accession>A0A0V0Y8T9</accession>
<proteinExistence type="predicted"/>
<dbReference type="AlphaFoldDB" id="A0A0V0Y8T9"/>
<sequence>MQCADDVVIHVRVGRNLADVKLRINLLESQLRLQYRDRGKHPRCHQQARSFLSPHCSHVPRYLSTVRYWPPLFPSSLPRALTMPLRQQNDNSGYKI</sequence>
<dbReference type="Proteomes" id="UP000054815">
    <property type="component" value="Unassembled WGS sequence"/>
</dbReference>
<evidence type="ECO:0000313" key="2">
    <source>
        <dbReference type="Proteomes" id="UP000054815"/>
    </source>
</evidence>
<organism evidence="1 2">
    <name type="scientific">Trichinella pseudospiralis</name>
    <name type="common">Parasitic roundworm</name>
    <dbReference type="NCBI Taxonomy" id="6337"/>
    <lineage>
        <taxon>Eukaryota</taxon>
        <taxon>Metazoa</taxon>
        <taxon>Ecdysozoa</taxon>
        <taxon>Nematoda</taxon>
        <taxon>Enoplea</taxon>
        <taxon>Dorylaimia</taxon>
        <taxon>Trichinellida</taxon>
        <taxon>Trichinellidae</taxon>
        <taxon>Trichinella</taxon>
    </lineage>
</organism>